<dbReference type="NCBIfam" id="NF004739">
    <property type="entry name" value="PRK06075.1"/>
    <property type="match status" value="1"/>
</dbReference>
<keyword evidence="5 13" id="KW-1003">Cell membrane</keyword>
<evidence type="ECO:0000256" key="8">
    <source>
        <dbReference type="ARBA" id="ARBA00023027"/>
    </source>
</evidence>
<dbReference type="PANTHER" id="PTHR11993:SF45">
    <property type="entry name" value="NADH-QUINONE OXIDOREDUCTASE SUBUNIT C_D"/>
    <property type="match status" value="1"/>
</dbReference>
<feature type="compositionally biased region" description="Polar residues" evidence="14">
    <location>
        <begin position="1"/>
        <end position="13"/>
    </location>
</feature>
<feature type="domain" description="NADH:ubiquinone oxidoreductase 30kDa subunit" evidence="15">
    <location>
        <begin position="39"/>
        <end position="167"/>
    </location>
</feature>
<dbReference type="SUPFAM" id="SSF56762">
    <property type="entry name" value="HydB/Nqo4-like"/>
    <property type="match status" value="1"/>
</dbReference>
<dbReference type="NCBIfam" id="NF008728">
    <property type="entry name" value="PRK11742.1"/>
    <property type="match status" value="1"/>
</dbReference>
<comment type="similarity">
    <text evidence="13">Belongs to the complex I 49 kDa subunit family.</text>
</comment>
<evidence type="ECO:0000256" key="4">
    <source>
        <dbReference type="ARBA" id="ARBA00022448"/>
    </source>
</evidence>
<reference evidence="17 18" key="1">
    <citation type="submission" date="2023-11" db="EMBL/GenBank/DDBJ databases">
        <title>MicrobeMod: A computational toolkit for identifying prokaryotic methylation and restriction-modification with nanopore sequencing.</title>
        <authorList>
            <person name="Crits-Christoph A."/>
            <person name="Kang S.C."/>
            <person name="Lee H."/>
            <person name="Ostrov N."/>
        </authorList>
    </citation>
    <scope>NUCLEOTIDE SEQUENCE [LARGE SCALE GENOMIC DNA]</scope>
    <source>
        <strain evidence="17 18">DSMZ 700</strain>
    </source>
</reference>
<dbReference type="Gene3D" id="1.10.645.10">
    <property type="entry name" value="Cytochrome-c3 Hydrogenase, chain B"/>
    <property type="match status" value="1"/>
</dbReference>
<feature type="region of interest" description="Disordered" evidence="14">
    <location>
        <begin position="1"/>
        <end position="29"/>
    </location>
</feature>
<comment type="function">
    <text evidence="1 13">NDH-1 shuttles electrons from NADH, via FMN and iron-sulfur (Fe-S) centers, to quinones in the respiratory chain. The immediate electron acceptor for the enzyme in this species is believed to be ubiquinone. Couples the redox reaction to proton translocation (for every two electrons transferred, four hydrogen ions are translocated across the cytoplasmic membrane), and thus conserves the redox energy in a proton gradient.</text>
</comment>
<comment type="similarity">
    <text evidence="3">In the C-terminal section; belongs to the complex I 49 kDa subunit family.</text>
</comment>
<keyword evidence="6 13" id="KW-0874">Quinone</keyword>
<dbReference type="AlphaFoldDB" id="A0AAW9DY79"/>
<evidence type="ECO:0000256" key="2">
    <source>
        <dbReference type="ARBA" id="ARBA00004417"/>
    </source>
</evidence>
<keyword evidence="17" id="KW-0560">Oxidoreductase</keyword>
<feature type="domain" description="NADH-quinone oxidoreductase subunit D" evidence="16">
    <location>
        <begin position="320"/>
        <end position="590"/>
    </location>
</feature>
<protein>
    <recommendedName>
        <fullName evidence="13">NADH-quinone oxidoreductase subunit D</fullName>
        <ecNumber evidence="13">7.1.1.-</ecNumber>
    </recommendedName>
    <alternativeName>
        <fullName evidence="13">NADH dehydrogenase I subunit D</fullName>
    </alternativeName>
    <alternativeName>
        <fullName evidence="13">NDH-1 subunit D</fullName>
    </alternativeName>
</protein>
<evidence type="ECO:0000256" key="14">
    <source>
        <dbReference type="SAM" id="MobiDB-lite"/>
    </source>
</evidence>
<comment type="catalytic activity">
    <reaction evidence="12 13">
        <text>a quinone + NADH + 5 H(+)(in) = a quinol + NAD(+) + 4 H(+)(out)</text>
        <dbReference type="Rhea" id="RHEA:57888"/>
        <dbReference type="ChEBI" id="CHEBI:15378"/>
        <dbReference type="ChEBI" id="CHEBI:24646"/>
        <dbReference type="ChEBI" id="CHEBI:57540"/>
        <dbReference type="ChEBI" id="CHEBI:57945"/>
        <dbReference type="ChEBI" id="CHEBI:132124"/>
    </reaction>
</comment>
<name>A0AAW9DY79_ACIAO</name>
<evidence type="ECO:0000256" key="10">
    <source>
        <dbReference type="ARBA" id="ARBA00023136"/>
    </source>
</evidence>
<dbReference type="GO" id="GO:0008137">
    <property type="term" value="F:NADH dehydrogenase (ubiquinone) activity"/>
    <property type="evidence" value="ECO:0007669"/>
    <property type="project" value="InterPro"/>
</dbReference>
<evidence type="ECO:0000256" key="1">
    <source>
        <dbReference type="ARBA" id="ARBA00002378"/>
    </source>
</evidence>
<dbReference type="GO" id="GO:0051287">
    <property type="term" value="F:NAD binding"/>
    <property type="evidence" value="ECO:0007669"/>
    <property type="project" value="InterPro"/>
</dbReference>
<evidence type="ECO:0000256" key="5">
    <source>
        <dbReference type="ARBA" id="ARBA00022475"/>
    </source>
</evidence>
<keyword evidence="4 13" id="KW-0813">Transport</keyword>
<dbReference type="InterPro" id="IPR001135">
    <property type="entry name" value="NADH_Q_OxRdtase_suD"/>
</dbReference>
<evidence type="ECO:0000313" key="18">
    <source>
        <dbReference type="Proteomes" id="UP001279553"/>
    </source>
</evidence>
<dbReference type="InterPro" id="IPR020396">
    <property type="entry name" value="NADH_UbQ_OxRdtase_CS"/>
</dbReference>
<dbReference type="Gene3D" id="3.30.460.80">
    <property type="entry name" value="NADH:ubiquinone oxidoreductase, 30kDa subunit"/>
    <property type="match status" value="1"/>
</dbReference>
<evidence type="ECO:0000256" key="13">
    <source>
        <dbReference type="HAMAP-Rule" id="MF_01358"/>
    </source>
</evidence>
<dbReference type="NCBIfam" id="TIGR01962">
    <property type="entry name" value="NuoD"/>
    <property type="match status" value="1"/>
</dbReference>
<comment type="subunit">
    <text evidence="13">NDH-1 is composed of 14 different subunits. Subunits NuoB, C, D, E, F, and G constitute the peripheral sector of the complex.</text>
</comment>
<dbReference type="InterPro" id="IPR001268">
    <property type="entry name" value="NADH_UbQ_OxRdtase_30kDa_su"/>
</dbReference>
<dbReference type="Pfam" id="PF00329">
    <property type="entry name" value="Complex1_30kDa"/>
    <property type="match status" value="1"/>
</dbReference>
<gene>
    <name evidence="17" type="primary">nuoC</name>
    <name evidence="13" type="synonym">nuoD</name>
    <name evidence="17" type="ORF">SIL87_19555</name>
</gene>
<dbReference type="InterPro" id="IPR022885">
    <property type="entry name" value="NDH1_su_D/H"/>
</dbReference>
<dbReference type="HAMAP" id="MF_01358">
    <property type="entry name" value="NDH1_NuoD"/>
    <property type="match status" value="1"/>
</dbReference>
<dbReference type="PROSITE" id="PS00535">
    <property type="entry name" value="COMPLEX1_49K"/>
    <property type="match status" value="1"/>
</dbReference>
<sequence>MPDTAHTTMQNGLARTHPVPPRASGETSPQICADGIETIWCDVDDLLGVMTRLRSDPAQNYRMLLDITAIDERTRLNRPHPWAADFTLLYHLFRHEDGREIRVKVPLAMNALIAPTLCGLWSNADWYEREVWDMFGIRFAGHPDLRRMLMPESWVGHPLRKDHYCRATEQGPFVMPDSTAIAEQHALRDIPLLAGMIDAGENDPETMIVNLGPNHPSLHGVLRLVVKLHGEEIIDIIPEIGFHHRGAEKIGERQSWHSFIPYTDRIDYVAGVMNNFPYVMGVEKLAGITVPPRAQMIRIMLAEIFRIISHLVFFGTMVQDVGQLSPVFFVFTDRERALELIEVICGFRMHPSFFRIGGVAADLPQGWDGRIRDFLAYLPKRLDEYEAMVMRNKIFQIRTIGIGEYTAEEALDWGITGPGLRATGVNFDYRKSHPYSGYDQLEFDVPTAQRSDCFNRVQLRLDEMRQSLRIIRQCLEQMPPGPVKAMHPLAMPMPREAVLNDIDSLIPHFLNSTWGAVIPPGEVSSTIEATKGLNTYHLVSDGTTTPYRVRIRTPSFAHLQTIPMMSRGTYLADLIAIIGSIDFVMADVDR</sequence>
<evidence type="ECO:0000256" key="6">
    <source>
        <dbReference type="ARBA" id="ARBA00022719"/>
    </source>
</evidence>
<keyword evidence="9 13" id="KW-0830">Ubiquinone</keyword>
<comment type="caution">
    <text evidence="17">The sequence shown here is derived from an EMBL/GenBank/DDBJ whole genome shotgun (WGS) entry which is preliminary data.</text>
</comment>
<evidence type="ECO:0000313" key="17">
    <source>
        <dbReference type="EMBL" id="MDX5932952.1"/>
    </source>
</evidence>
<keyword evidence="10 13" id="KW-0472">Membrane</keyword>
<dbReference type="InterPro" id="IPR029014">
    <property type="entry name" value="NiFe-Hase_large"/>
</dbReference>
<dbReference type="InterPro" id="IPR037232">
    <property type="entry name" value="NADH_quin_OxRdtase_su_C/D-like"/>
</dbReference>
<evidence type="ECO:0000259" key="15">
    <source>
        <dbReference type="Pfam" id="PF00329"/>
    </source>
</evidence>
<dbReference type="PANTHER" id="PTHR11993">
    <property type="entry name" value="NADH-UBIQUINONE OXIDOREDUCTASE 49 KDA SUBUNIT"/>
    <property type="match status" value="1"/>
</dbReference>
<accession>A0AAW9DY79</accession>
<organism evidence="17 18">
    <name type="scientific">Acidiphilium acidophilum</name>
    <name type="common">Thiobacillus acidophilus</name>
    <dbReference type="NCBI Taxonomy" id="76588"/>
    <lineage>
        <taxon>Bacteria</taxon>
        <taxon>Pseudomonadati</taxon>
        <taxon>Pseudomonadota</taxon>
        <taxon>Alphaproteobacteria</taxon>
        <taxon>Acetobacterales</taxon>
        <taxon>Acidocellaceae</taxon>
        <taxon>Acidiphilium</taxon>
    </lineage>
</organism>
<dbReference type="GO" id="GO:0050136">
    <property type="term" value="F:NADH dehydrogenase (quinone) (non-electrogenic) activity"/>
    <property type="evidence" value="ECO:0007669"/>
    <property type="project" value="UniProtKB-UniRule"/>
</dbReference>
<keyword evidence="8 13" id="KW-0520">NAD</keyword>
<proteinExistence type="inferred from homology"/>
<keyword evidence="18" id="KW-1185">Reference proteome</keyword>
<evidence type="ECO:0000256" key="11">
    <source>
        <dbReference type="ARBA" id="ARBA00023268"/>
    </source>
</evidence>
<keyword evidence="7 13" id="KW-1278">Translocase</keyword>
<comment type="subcellular location">
    <subcellularLocation>
        <location evidence="2">Cell inner membrane</location>
        <topology evidence="2">Peripheral membrane protein</topology>
    </subcellularLocation>
    <subcellularLocation>
        <location evidence="13">Cell membrane</location>
        <topology evidence="13">Peripheral membrane protein</topology>
        <orientation evidence="13">Cytoplasmic side</orientation>
    </subcellularLocation>
</comment>
<dbReference type="EC" id="7.1.1.-" evidence="13"/>
<evidence type="ECO:0000256" key="7">
    <source>
        <dbReference type="ARBA" id="ARBA00022967"/>
    </source>
</evidence>
<dbReference type="GO" id="GO:0048038">
    <property type="term" value="F:quinone binding"/>
    <property type="evidence" value="ECO:0007669"/>
    <property type="project" value="UniProtKB-KW"/>
</dbReference>
<dbReference type="EMBL" id="JAWXYB010000018">
    <property type="protein sequence ID" value="MDX5932952.1"/>
    <property type="molecule type" value="Genomic_DNA"/>
</dbReference>
<dbReference type="Proteomes" id="UP001279553">
    <property type="component" value="Unassembled WGS sequence"/>
</dbReference>
<evidence type="ECO:0000256" key="3">
    <source>
        <dbReference type="ARBA" id="ARBA00010019"/>
    </source>
</evidence>
<dbReference type="GO" id="GO:0005886">
    <property type="term" value="C:plasma membrane"/>
    <property type="evidence" value="ECO:0007669"/>
    <property type="project" value="UniProtKB-SubCell"/>
</dbReference>
<dbReference type="InterPro" id="IPR014029">
    <property type="entry name" value="NADH_UbQ_OxRdtase_49kDa_CS"/>
</dbReference>
<keyword evidence="11" id="KW-0511">Multifunctional enzyme</keyword>
<evidence type="ECO:0000259" key="16">
    <source>
        <dbReference type="Pfam" id="PF00346"/>
    </source>
</evidence>
<dbReference type="Pfam" id="PF00346">
    <property type="entry name" value="Complex1_49kDa"/>
    <property type="match status" value="1"/>
</dbReference>
<evidence type="ECO:0000256" key="12">
    <source>
        <dbReference type="ARBA" id="ARBA00047712"/>
    </source>
</evidence>
<dbReference type="SUPFAM" id="SSF143243">
    <property type="entry name" value="Nqo5-like"/>
    <property type="match status" value="1"/>
</dbReference>
<evidence type="ECO:0000256" key="9">
    <source>
        <dbReference type="ARBA" id="ARBA00023075"/>
    </source>
</evidence>
<dbReference type="PROSITE" id="PS00542">
    <property type="entry name" value="COMPLEX1_30K"/>
    <property type="match status" value="1"/>
</dbReference>